<keyword evidence="8" id="KW-0862">Zinc</keyword>
<keyword evidence="10 14" id="KW-0472">Membrane</keyword>
<comment type="pathway">
    <text evidence="2">Protein modification; protein ubiquitination.</text>
</comment>
<feature type="region of interest" description="Disordered" evidence="13">
    <location>
        <begin position="238"/>
        <end position="259"/>
    </location>
</feature>
<evidence type="ECO:0000313" key="17">
    <source>
        <dbReference type="Proteomes" id="UP000734854"/>
    </source>
</evidence>
<evidence type="ECO:0000256" key="10">
    <source>
        <dbReference type="ARBA" id="ARBA00023136"/>
    </source>
</evidence>
<keyword evidence="4 14" id="KW-0812">Transmembrane</keyword>
<evidence type="ECO:0000256" key="2">
    <source>
        <dbReference type="ARBA" id="ARBA00004906"/>
    </source>
</evidence>
<dbReference type="GO" id="GO:0016740">
    <property type="term" value="F:transferase activity"/>
    <property type="evidence" value="ECO:0007669"/>
    <property type="project" value="UniProtKB-KW"/>
</dbReference>
<keyword evidence="17" id="KW-1185">Reference proteome</keyword>
<keyword evidence="3" id="KW-0808">Transferase</keyword>
<dbReference type="Proteomes" id="UP000734854">
    <property type="component" value="Unassembled WGS sequence"/>
</dbReference>
<feature type="compositionally biased region" description="Basic and acidic residues" evidence="13">
    <location>
        <begin position="238"/>
        <end position="248"/>
    </location>
</feature>
<evidence type="ECO:0000256" key="11">
    <source>
        <dbReference type="ARBA" id="ARBA00024209"/>
    </source>
</evidence>
<feature type="domain" description="RING-type" evidence="15">
    <location>
        <begin position="105"/>
        <end position="147"/>
    </location>
</feature>
<comment type="subcellular location">
    <subcellularLocation>
        <location evidence="1">Membrane</location>
        <topology evidence="1">Single-pass membrane protein</topology>
    </subcellularLocation>
</comment>
<proteinExistence type="inferred from homology"/>
<evidence type="ECO:0000256" key="9">
    <source>
        <dbReference type="ARBA" id="ARBA00022989"/>
    </source>
</evidence>
<dbReference type="InterPro" id="IPR001841">
    <property type="entry name" value="Znf_RING"/>
</dbReference>
<protein>
    <recommendedName>
        <fullName evidence="15">RING-type domain-containing protein</fullName>
    </recommendedName>
</protein>
<evidence type="ECO:0000256" key="6">
    <source>
        <dbReference type="ARBA" id="ARBA00022771"/>
    </source>
</evidence>
<evidence type="ECO:0000256" key="5">
    <source>
        <dbReference type="ARBA" id="ARBA00022723"/>
    </source>
</evidence>
<dbReference type="PANTHER" id="PTHR45768">
    <property type="entry name" value="E3 UBIQUITIN-PROTEIN LIGASE RNF13-LIKE"/>
    <property type="match status" value="1"/>
</dbReference>
<dbReference type="AlphaFoldDB" id="A0A8J5G3Z2"/>
<dbReference type="GO" id="GO:0016567">
    <property type="term" value="P:protein ubiquitination"/>
    <property type="evidence" value="ECO:0007669"/>
    <property type="project" value="TreeGrafter"/>
</dbReference>
<accession>A0A8J5G3Z2</accession>
<feature type="transmembrane region" description="Helical" evidence="14">
    <location>
        <begin position="12"/>
        <end position="34"/>
    </location>
</feature>
<evidence type="ECO:0000256" key="8">
    <source>
        <dbReference type="ARBA" id="ARBA00022833"/>
    </source>
</evidence>
<dbReference type="EMBL" id="JACMSC010000011">
    <property type="protein sequence ID" value="KAG6500010.1"/>
    <property type="molecule type" value="Genomic_DNA"/>
</dbReference>
<evidence type="ECO:0000256" key="4">
    <source>
        <dbReference type="ARBA" id="ARBA00022692"/>
    </source>
</evidence>
<keyword evidence="6 12" id="KW-0863">Zinc-finger</keyword>
<dbReference type="GO" id="GO:0008270">
    <property type="term" value="F:zinc ion binding"/>
    <property type="evidence" value="ECO:0007669"/>
    <property type="project" value="UniProtKB-KW"/>
</dbReference>
<organism evidence="16 17">
    <name type="scientific">Zingiber officinale</name>
    <name type="common">Ginger</name>
    <name type="synonym">Amomum zingiber</name>
    <dbReference type="NCBI Taxonomy" id="94328"/>
    <lineage>
        <taxon>Eukaryota</taxon>
        <taxon>Viridiplantae</taxon>
        <taxon>Streptophyta</taxon>
        <taxon>Embryophyta</taxon>
        <taxon>Tracheophyta</taxon>
        <taxon>Spermatophyta</taxon>
        <taxon>Magnoliopsida</taxon>
        <taxon>Liliopsida</taxon>
        <taxon>Zingiberales</taxon>
        <taxon>Zingiberaceae</taxon>
        <taxon>Zingiber</taxon>
    </lineage>
</organism>
<name>A0A8J5G3Z2_ZINOF</name>
<gene>
    <name evidence="16" type="ORF">ZIOFF_039824</name>
</gene>
<evidence type="ECO:0000256" key="12">
    <source>
        <dbReference type="PROSITE-ProRule" id="PRU00175"/>
    </source>
</evidence>
<reference evidence="16 17" key="1">
    <citation type="submission" date="2020-08" db="EMBL/GenBank/DDBJ databases">
        <title>Plant Genome Project.</title>
        <authorList>
            <person name="Zhang R.-G."/>
        </authorList>
    </citation>
    <scope>NUCLEOTIDE SEQUENCE [LARGE SCALE GENOMIC DNA]</scope>
    <source>
        <tissue evidence="16">Rhizome</tissue>
    </source>
</reference>
<evidence type="ECO:0000256" key="13">
    <source>
        <dbReference type="SAM" id="MobiDB-lite"/>
    </source>
</evidence>
<comment type="caution">
    <text evidence="16">The sequence shown here is derived from an EMBL/GenBank/DDBJ whole genome shotgun (WGS) entry which is preliminary data.</text>
</comment>
<keyword evidence="9 14" id="KW-1133">Transmembrane helix</keyword>
<dbReference type="GO" id="GO:0016020">
    <property type="term" value="C:membrane"/>
    <property type="evidence" value="ECO:0007669"/>
    <property type="project" value="UniProtKB-SubCell"/>
</dbReference>
<keyword evidence="5" id="KW-0479">Metal-binding</keyword>
<dbReference type="SMART" id="SM00184">
    <property type="entry name" value="RING"/>
    <property type="match status" value="1"/>
</dbReference>
<keyword evidence="7" id="KW-0833">Ubl conjugation pathway</keyword>
<evidence type="ECO:0000256" key="7">
    <source>
        <dbReference type="ARBA" id="ARBA00022786"/>
    </source>
</evidence>
<dbReference type="PANTHER" id="PTHR45768:SF16">
    <property type="entry name" value="E3 UBIQUITIN-PROTEIN LIGASE ATL4"/>
    <property type="match status" value="1"/>
</dbReference>
<sequence>MASSPSPSLLPSLFIIAAIIAAVAVISFSIQLLFRFLSSRRRSNSLVAALPLAAAVVDSHSSSSTATTGAAESDDQANAVELIDTLPVFTLASALASLPKSTPDCAVCLCPFRPDDELRLLPACRHAFHSSCVVPWLQTTPSCPLCRSSIAFPAPPLTLPTAPPITRDRSASRSGSLRIEIGNVSHRRTLSAEYPPMPPPPAPLPTQSHQRTYSIGSSFEYTVEEELEAVVSRITRSVEKVKKRREESGSTEAAAEPGEAVAAAAGGGEGRAGAEGWLKDYVDRLASSASSSFSSRIFSGRWSYRCDGDGVGGRNSFDLEGSARREAEEGGYYGFYQWLIGA</sequence>
<evidence type="ECO:0000256" key="3">
    <source>
        <dbReference type="ARBA" id="ARBA00022679"/>
    </source>
</evidence>
<comment type="similarity">
    <text evidence="11">Belongs to the RING-type zinc finger family. ATL subfamily.</text>
</comment>
<dbReference type="OrthoDB" id="8062037at2759"/>
<dbReference type="Pfam" id="PF13639">
    <property type="entry name" value="zf-RING_2"/>
    <property type="match status" value="1"/>
</dbReference>
<dbReference type="CDD" id="cd16454">
    <property type="entry name" value="RING-H2_PA-TM-RING"/>
    <property type="match status" value="1"/>
</dbReference>
<dbReference type="PROSITE" id="PS50089">
    <property type="entry name" value="ZF_RING_2"/>
    <property type="match status" value="1"/>
</dbReference>
<evidence type="ECO:0000256" key="1">
    <source>
        <dbReference type="ARBA" id="ARBA00004167"/>
    </source>
</evidence>
<evidence type="ECO:0000259" key="15">
    <source>
        <dbReference type="PROSITE" id="PS50089"/>
    </source>
</evidence>
<evidence type="ECO:0000313" key="16">
    <source>
        <dbReference type="EMBL" id="KAG6500010.1"/>
    </source>
</evidence>
<evidence type="ECO:0000256" key="14">
    <source>
        <dbReference type="SAM" id="Phobius"/>
    </source>
</evidence>